<keyword evidence="4" id="KW-0812">Transmembrane</keyword>
<accession>A0A1I0H1A5</accession>
<dbReference type="InterPro" id="IPR036881">
    <property type="entry name" value="Glyco_hydro_3_C_sf"/>
</dbReference>
<evidence type="ECO:0000256" key="4">
    <source>
        <dbReference type="SAM" id="Phobius"/>
    </source>
</evidence>
<evidence type="ECO:0000313" key="7">
    <source>
        <dbReference type="EMBL" id="SET77306.1"/>
    </source>
</evidence>
<evidence type="ECO:0000256" key="3">
    <source>
        <dbReference type="SAM" id="MobiDB-lite"/>
    </source>
</evidence>
<dbReference type="Gene3D" id="3.20.20.300">
    <property type="entry name" value="Glycoside hydrolase, family 3, N-terminal domain"/>
    <property type="match status" value="1"/>
</dbReference>
<dbReference type="Gene3D" id="2.60.40.10">
    <property type="entry name" value="Immunoglobulins"/>
    <property type="match status" value="1"/>
</dbReference>
<dbReference type="GO" id="GO:0004553">
    <property type="term" value="F:hydrolase activity, hydrolyzing O-glycosyl compounds"/>
    <property type="evidence" value="ECO:0007669"/>
    <property type="project" value="InterPro"/>
</dbReference>
<proteinExistence type="inferred from homology"/>
<dbReference type="Pfam" id="PF00933">
    <property type="entry name" value="Glyco_hydro_3"/>
    <property type="match status" value="1"/>
</dbReference>
<keyword evidence="2" id="KW-0378">Hydrolase</keyword>
<evidence type="ECO:0000256" key="2">
    <source>
        <dbReference type="ARBA" id="ARBA00022801"/>
    </source>
</evidence>
<dbReference type="SUPFAM" id="SSF52279">
    <property type="entry name" value="Beta-D-glucan exohydrolase, C-terminal domain"/>
    <property type="match status" value="1"/>
</dbReference>
<dbReference type="GeneID" id="78289259"/>
<feature type="transmembrane region" description="Helical" evidence="4">
    <location>
        <begin position="1231"/>
        <end position="1248"/>
    </location>
</feature>
<dbReference type="GO" id="GO:0005975">
    <property type="term" value="P:carbohydrate metabolic process"/>
    <property type="evidence" value="ECO:0007669"/>
    <property type="project" value="InterPro"/>
</dbReference>
<feature type="compositionally biased region" description="Low complexity" evidence="3">
    <location>
        <begin position="1202"/>
        <end position="1211"/>
    </location>
</feature>
<dbReference type="RefSeq" id="WP_092356021.1">
    <property type="nucleotide sequence ID" value="NZ_FOIN01000040.1"/>
</dbReference>
<dbReference type="Pfam" id="PF01915">
    <property type="entry name" value="Glyco_hydro_3_C"/>
    <property type="match status" value="1"/>
</dbReference>
<feature type="domain" description="Fibronectin type III-like" evidence="6">
    <location>
        <begin position="342"/>
        <end position="413"/>
    </location>
</feature>
<comment type="similarity">
    <text evidence="1">Belongs to the glycosyl hydrolase 3 family.</text>
</comment>
<feature type="region of interest" description="Disordered" evidence="3">
    <location>
        <begin position="1183"/>
        <end position="1211"/>
    </location>
</feature>
<feature type="compositionally biased region" description="Polar residues" evidence="3">
    <location>
        <begin position="1190"/>
        <end position="1201"/>
    </location>
</feature>
<dbReference type="SUPFAM" id="SSF51445">
    <property type="entry name" value="(Trans)glycosidases"/>
    <property type="match status" value="1"/>
</dbReference>
<dbReference type="Gene3D" id="1.20.1270.70">
    <property type="entry name" value="Designed single chain three-helix bundle"/>
    <property type="match status" value="2"/>
</dbReference>
<evidence type="ECO:0000256" key="1">
    <source>
        <dbReference type="ARBA" id="ARBA00005336"/>
    </source>
</evidence>
<gene>
    <name evidence="7" type="ORF">SAMN04489758_1402</name>
</gene>
<dbReference type="InterPro" id="IPR013783">
    <property type="entry name" value="Ig-like_fold"/>
</dbReference>
<dbReference type="OrthoDB" id="9805821at2"/>
<dbReference type="AlphaFoldDB" id="A0A1I0H1A5"/>
<dbReference type="PRINTS" id="PR00133">
    <property type="entry name" value="GLHYDRLASE3"/>
</dbReference>
<keyword evidence="5" id="KW-0732">Signal</keyword>
<name>A0A1I0H1A5_9FIRM</name>
<evidence type="ECO:0000256" key="5">
    <source>
        <dbReference type="SAM" id="SignalP"/>
    </source>
</evidence>
<protein>
    <submittedName>
        <fullName evidence="7">Beta-glucosidase</fullName>
    </submittedName>
</protein>
<dbReference type="Pfam" id="PF14310">
    <property type="entry name" value="Fn3-like"/>
    <property type="match status" value="1"/>
</dbReference>
<dbReference type="InterPro" id="IPR026891">
    <property type="entry name" value="Fn3-like"/>
</dbReference>
<evidence type="ECO:0000259" key="6">
    <source>
        <dbReference type="SMART" id="SM01217"/>
    </source>
</evidence>
<dbReference type="Pfam" id="PF07554">
    <property type="entry name" value="FIVAR"/>
    <property type="match status" value="2"/>
</dbReference>
<dbReference type="PANTHER" id="PTHR42715">
    <property type="entry name" value="BETA-GLUCOSIDASE"/>
    <property type="match status" value="1"/>
</dbReference>
<dbReference type="InterPro" id="IPR001764">
    <property type="entry name" value="Glyco_hydro_3_N"/>
</dbReference>
<dbReference type="Proteomes" id="UP000198558">
    <property type="component" value="Unassembled WGS sequence"/>
</dbReference>
<dbReference type="EMBL" id="FOIN01000040">
    <property type="protein sequence ID" value="SET77306.1"/>
    <property type="molecule type" value="Genomic_DNA"/>
</dbReference>
<evidence type="ECO:0000313" key="8">
    <source>
        <dbReference type="Proteomes" id="UP000198558"/>
    </source>
</evidence>
<sequence>MKKTCKRVLATSMSMALMLTSLVPAFAKTTDGSISQREEKNAELSMNLATQGMVLLENNNNVLPIAKKANIALFGGGAYSTIKGGTGSGDVNQRSVTSVWDGFNNAGYNITSTDWLNAFKTAFEEGGGSTGGVSGAKLVPDIEVTDEQIEKAKEGNTDTAVYVIVRSSGEFADRKMSDYYLTDIERANIEKMSANFDNSIVVLNVGGIMDTKFFDEIEDLDSLLLMSQAGMRSGDAVVKVLNGEVTPSGKLTDTWAVNYEDYPSSDNFGANDGNISQEDYTDDIYVGYRYFDTFNVTPAYEFGYGLSYTDFNIDVKDVTIDSKNVTVNVKVTNTGKKYSGKEVVQLYFSTPDGELEKPYQELAAYGKTDVLDPGESQILTLSYTTTEMSSYSEDKAAYIMEAGDYLVRVGNSSRNTHVEAVATLDNSCVTEQLSNQKVQDEDMTILSNEGVTPYTYAGEADEIAAAKKFILDSTSIKTENNASQYKDQSIKSYVYEGSDYEAVDQESNPRYTKQPDGVNNTTPSQQLPTYEEKIVEVEKTIDKPTLLDVYQGNVSMEEFLASLTPEEMSYIVEGIGWGGNSTPIIGAQSNSVKGAAGETTSNYYETRAIPNIVLADGPAGIRITQSYEDNGTTYYQYCTAFPIGTLIAQSWDKDVAEQFGKAIGEEMIEMGVTMWLAPGMNIHRNPLCGRNFEYYSEDPLVSGVTAAATTIGVQSYEGIGVTIKHYAGNNQEDNRNAVNNTITERAFREIYLKGFEIAVKTSNPLGIMTSYNLNNGMPAADDYELCTDLARGEWGFNGLIMTDWGGGQSTPVNSMHAGNDLIMPGGSSASIRQAVEDVAPTFGADGYVTVTQGWGSSTENWNDFILDVNGSKTVTALIAADTELSDKVQAKVDEGTAVINYAEDSLTPVSVTYKGEYANNNNLPLGDLQNATRNVLNVIMDSTQFKKIGEENGINVEIGKFAKNAGLGLILGVEKSNITTVNKVALSIAVEIAEKVSKDELDKVVPAVANEFKAALEEAKVLLDDQSANQEAIDASFDRLAKVIQMLDFIKGDKTNLQLFVNKIKDLNSDEYTNSTWNIFKASLTKAEAILKDENALEQEVNESYDALVRSYLGLRYKPNKDLLNDLINRAEELNVENYTQASWGIMQARLLTAKEVLLNEDATQQEVDEIQASLTNAIEGLVTKPESPVNPTNPDSTVKPNGSVDSNVSNGVVKSGDKSVGINTGDDINLIYSIAGLAVTSIIIAANKKRKHI</sequence>
<organism evidence="7 8">
    <name type="scientific">Thomasclavelia cocleata</name>
    <dbReference type="NCBI Taxonomy" id="69824"/>
    <lineage>
        <taxon>Bacteria</taxon>
        <taxon>Bacillati</taxon>
        <taxon>Bacillota</taxon>
        <taxon>Erysipelotrichia</taxon>
        <taxon>Erysipelotrichales</taxon>
        <taxon>Coprobacillaceae</taxon>
        <taxon>Thomasclavelia</taxon>
    </lineage>
</organism>
<dbReference type="Gene3D" id="3.40.50.1700">
    <property type="entry name" value="Glycoside hydrolase family 3 C-terminal domain"/>
    <property type="match status" value="1"/>
</dbReference>
<dbReference type="InterPro" id="IPR017853">
    <property type="entry name" value="GH"/>
</dbReference>
<keyword evidence="4" id="KW-0472">Membrane</keyword>
<keyword evidence="8" id="KW-1185">Reference proteome</keyword>
<dbReference type="Gene3D" id="1.20.1270.90">
    <property type="entry name" value="AF1782-like"/>
    <property type="match status" value="1"/>
</dbReference>
<dbReference type="PANTHER" id="PTHR42715:SF10">
    <property type="entry name" value="BETA-GLUCOSIDASE"/>
    <property type="match status" value="1"/>
</dbReference>
<feature type="region of interest" description="Disordered" evidence="3">
    <location>
        <begin position="503"/>
        <end position="526"/>
    </location>
</feature>
<dbReference type="InterPro" id="IPR002772">
    <property type="entry name" value="Glyco_hydro_3_C"/>
</dbReference>
<dbReference type="InterPro" id="IPR050288">
    <property type="entry name" value="Cellulose_deg_GH3"/>
</dbReference>
<feature type="chain" id="PRO_5011548862" evidence="5">
    <location>
        <begin position="28"/>
        <end position="1254"/>
    </location>
</feature>
<feature type="signal peptide" evidence="5">
    <location>
        <begin position="1"/>
        <end position="27"/>
    </location>
</feature>
<keyword evidence="4" id="KW-1133">Transmembrane helix</keyword>
<reference evidence="8" key="1">
    <citation type="submission" date="2016-10" db="EMBL/GenBank/DDBJ databases">
        <authorList>
            <person name="Varghese N."/>
            <person name="Submissions S."/>
        </authorList>
    </citation>
    <scope>NUCLEOTIDE SEQUENCE [LARGE SCALE GENOMIC DNA]</scope>
    <source>
        <strain evidence="8">DSM 1551</strain>
    </source>
</reference>
<dbReference type="SMART" id="SM01217">
    <property type="entry name" value="Fn3_like"/>
    <property type="match status" value="1"/>
</dbReference>
<dbReference type="InterPro" id="IPR036962">
    <property type="entry name" value="Glyco_hydro_3_N_sf"/>
</dbReference>
<feature type="compositionally biased region" description="Polar residues" evidence="3">
    <location>
        <begin position="505"/>
        <end position="526"/>
    </location>
</feature>